<name>A0ABQ7G2M1_DUNSA</name>
<keyword evidence="3" id="KW-1185">Reference proteome</keyword>
<organism evidence="2 3">
    <name type="scientific">Dunaliella salina</name>
    <name type="common">Green alga</name>
    <name type="synonym">Protococcus salinus</name>
    <dbReference type="NCBI Taxonomy" id="3046"/>
    <lineage>
        <taxon>Eukaryota</taxon>
        <taxon>Viridiplantae</taxon>
        <taxon>Chlorophyta</taxon>
        <taxon>core chlorophytes</taxon>
        <taxon>Chlorophyceae</taxon>
        <taxon>CS clade</taxon>
        <taxon>Chlamydomonadales</taxon>
        <taxon>Dunaliellaceae</taxon>
        <taxon>Dunaliella</taxon>
    </lineage>
</organism>
<feature type="compositionally biased region" description="Polar residues" evidence="1">
    <location>
        <begin position="34"/>
        <end position="47"/>
    </location>
</feature>
<comment type="caution">
    <text evidence="2">The sequence shown here is derived from an EMBL/GenBank/DDBJ whole genome shotgun (WGS) entry which is preliminary data.</text>
</comment>
<protein>
    <submittedName>
        <fullName evidence="2">Uncharacterized protein</fullName>
    </submittedName>
</protein>
<feature type="region of interest" description="Disordered" evidence="1">
    <location>
        <begin position="33"/>
        <end position="74"/>
    </location>
</feature>
<dbReference type="EMBL" id="MU070237">
    <property type="protein sequence ID" value="KAF5828856.1"/>
    <property type="molecule type" value="Genomic_DNA"/>
</dbReference>
<evidence type="ECO:0000256" key="1">
    <source>
        <dbReference type="SAM" id="MobiDB-lite"/>
    </source>
</evidence>
<sequence length="114" mass="12420">MQVICPHTMALRPCLGNPIPRVSSLRKSIAIRPSVSSGDAYPQQQKQSNREPDGIQEPGTSGSEVQGEGQQHQPGFWKKVKTIVLGDKKMDRQRLAELGFGAFCAYGVISNLNA</sequence>
<reference evidence="2" key="1">
    <citation type="submission" date="2017-08" db="EMBL/GenBank/DDBJ databases">
        <authorList>
            <person name="Polle J.E."/>
            <person name="Barry K."/>
            <person name="Cushman J."/>
            <person name="Schmutz J."/>
            <person name="Tran D."/>
            <person name="Hathwaick L.T."/>
            <person name="Yim W.C."/>
            <person name="Jenkins J."/>
            <person name="Mckie-Krisberg Z.M."/>
            <person name="Prochnik S."/>
            <person name="Lindquist E."/>
            <person name="Dockter R.B."/>
            <person name="Adam C."/>
            <person name="Molina H."/>
            <person name="Bunkerborg J."/>
            <person name="Jin E."/>
            <person name="Buchheim M."/>
            <person name="Magnuson J."/>
        </authorList>
    </citation>
    <scope>NUCLEOTIDE SEQUENCE</scope>
    <source>
        <strain evidence="2">CCAP 19/18</strain>
    </source>
</reference>
<gene>
    <name evidence="2" type="ORF">DUNSADRAFT_16975</name>
</gene>
<evidence type="ECO:0000313" key="3">
    <source>
        <dbReference type="Proteomes" id="UP000815325"/>
    </source>
</evidence>
<accession>A0ABQ7G2M1</accession>
<proteinExistence type="predicted"/>
<evidence type="ECO:0000313" key="2">
    <source>
        <dbReference type="EMBL" id="KAF5828856.1"/>
    </source>
</evidence>
<feature type="compositionally biased region" description="Polar residues" evidence="1">
    <location>
        <begin position="58"/>
        <end position="73"/>
    </location>
</feature>
<dbReference type="Proteomes" id="UP000815325">
    <property type="component" value="Unassembled WGS sequence"/>
</dbReference>